<gene>
    <name evidence="3" type="ORF">TSTA_056600</name>
</gene>
<sequence length="1056" mass="118717">MGRERRRGDHQVLRPIAPGVRDNITQQYTPLLPCQHHTSFAPLAQFNTIIHLHSRALLRRFVSRRVMTKGRRLPDHPIFFISDHTWITEETGYTSSAVPFLKAMSAFSDPVPSVSAHTLNNTLASNVSSYPLLLLKAPWQAFQQVETFTFVTLPHNVARLTGLSSLLGPGAGDGDRAAATAAIGANHIAEAIAENGGPDSPFNMADVFQAMRRFSGFFSYMTSRWSLACFSVALILNRVTIYASSRRHIRIPWKKRLALRIIPIALFLAQIVNLLRAIRCQTSTDYPAIRYGHVDKRFSSDHATGGGFLYTMSSTLLPWESYSDSCSAVGMNRPTDSNELPRGSFTLLWPVFITLCLSHFVETLLCALQGRPVVTEAGMSIFEHSLAFAEAETMVSQSIGLGLFGLTKHNPRDDLPLTGDDASTLHILTRAQVLEKMNVTPELLFIILISCCNSLCSNALDVFGKQSRYRLINTTIWGLCYMGAMAWGFLDSSPVSSESGFLKFPTVCIVGFVPHLLILTGILVCLGIYGLAVLISAFNLPPGLPEPLSIWERFSLAHENMQGASQIRNVRLNMHEDFYTSLLRIGYAALTAASEAVFLNEGRSVVARRRTWLEEDRLTEIETARRRGSARPRTWAGNASASRWDDAATINFDIPTPQAETWESGYGKEQKIEKLKNIYRSHSQNNLGGVGAFHGASRCYHGFAFFRGIFYLIFRWIALGVDKILERMGITSRPQWMVRLIGSNKRGKKTSRREQQAPLDFWILTDDGELELPEDDEFDVEKEMRKREIQNQSRWEDTDETRLDNKLYNWWTAGGSWGNQDESVDYVPSEDGFEDNTSVISMQTNDDDWEDDEESSGRRTPTQQDPFPRSFSRESTPLTETLLDTSSLARLLDPRDQESKNEARILAAHLLAEQEGRIMTRSRFRRQDEHERARVLLPVRFHAPYRDGSNNSTEKLRPTAEEEAEILEKLILTRRQEAATHYQDGPRESWGTGAAGLGDDGPQCVICQTSPRSIIAWPCRCLCVCEDCRVSLAMNNFGSCVTCRQEVAGFVRLWVP</sequence>
<dbReference type="Proteomes" id="UP000001745">
    <property type="component" value="Unassembled WGS sequence"/>
</dbReference>
<organism evidence="3 4">
    <name type="scientific">Talaromyces stipitatus (strain ATCC 10500 / CBS 375.48 / QM 6759 / NRRL 1006)</name>
    <name type="common">Penicillium stipitatum</name>
    <dbReference type="NCBI Taxonomy" id="441959"/>
    <lineage>
        <taxon>Eukaryota</taxon>
        <taxon>Fungi</taxon>
        <taxon>Dikarya</taxon>
        <taxon>Ascomycota</taxon>
        <taxon>Pezizomycotina</taxon>
        <taxon>Eurotiomycetes</taxon>
        <taxon>Eurotiomycetidae</taxon>
        <taxon>Eurotiales</taxon>
        <taxon>Trichocomaceae</taxon>
        <taxon>Talaromyces</taxon>
        <taxon>Talaromyces sect. Talaromyces</taxon>
    </lineage>
</organism>
<dbReference type="InParanoid" id="B8MRK2"/>
<keyword evidence="2" id="KW-0812">Transmembrane</keyword>
<feature type="transmembrane region" description="Helical" evidence="2">
    <location>
        <begin position="257"/>
        <end position="275"/>
    </location>
</feature>
<dbReference type="HOGENOM" id="CLU_006057_0_0_1"/>
<reference evidence="4" key="1">
    <citation type="journal article" date="2015" name="Genome Announc.">
        <title>Genome sequence of the AIDS-associated pathogen Penicillium marneffei (ATCC18224) and its near taxonomic relative Talaromyces stipitatus (ATCC10500).</title>
        <authorList>
            <person name="Nierman W.C."/>
            <person name="Fedorova-Abrams N.D."/>
            <person name="Andrianopoulos A."/>
        </authorList>
    </citation>
    <scope>NUCLEOTIDE SEQUENCE [LARGE SCALE GENOMIC DNA]</scope>
    <source>
        <strain evidence="4">ATCC 10500 / CBS 375.48 / QM 6759 / NRRL 1006</strain>
    </source>
</reference>
<dbReference type="eggNOG" id="ENOG502S2K4">
    <property type="taxonomic scope" value="Eukaryota"/>
</dbReference>
<dbReference type="PANTHER" id="PTHR22696:SF1">
    <property type="entry name" value="E3 UBIQUITIN-PROTEIN LIGASE RNF26"/>
    <property type="match status" value="1"/>
</dbReference>
<keyword evidence="2" id="KW-0472">Membrane</keyword>
<feature type="transmembrane region" description="Helical" evidence="2">
    <location>
        <begin position="471"/>
        <end position="489"/>
    </location>
</feature>
<dbReference type="GeneID" id="8100723"/>
<feature type="region of interest" description="Disordered" evidence="1">
    <location>
        <begin position="829"/>
        <end position="878"/>
    </location>
</feature>
<dbReference type="VEuPathDB" id="FungiDB:TSTA_056600"/>
<evidence type="ECO:0000256" key="2">
    <source>
        <dbReference type="SAM" id="Phobius"/>
    </source>
</evidence>
<dbReference type="Pfam" id="PF13920">
    <property type="entry name" value="zf-C3HC4_3"/>
    <property type="match status" value="1"/>
</dbReference>
<dbReference type="PhylomeDB" id="B8MRK2"/>
<feature type="transmembrane region" description="Helical" evidence="2">
    <location>
        <begin position="217"/>
        <end position="236"/>
    </location>
</feature>
<dbReference type="OrthoDB" id="66726at2759"/>
<keyword evidence="2" id="KW-1133">Transmembrane helix</keyword>
<evidence type="ECO:0000256" key="1">
    <source>
        <dbReference type="SAM" id="MobiDB-lite"/>
    </source>
</evidence>
<dbReference type="GO" id="GO:0061630">
    <property type="term" value="F:ubiquitin protein ligase activity"/>
    <property type="evidence" value="ECO:0007669"/>
    <property type="project" value="TreeGrafter"/>
</dbReference>
<keyword evidence="3" id="KW-0436">Ligase</keyword>
<dbReference type="AlphaFoldDB" id="B8MRK2"/>
<name>B8MRK2_TALSN</name>
<protein>
    <submittedName>
        <fullName evidence="3">Ubiquitin-protein ligase (Asi3), putative</fullName>
    </submittedName>
</protein>
<evidence type="ECO:0000313" key="3">
    <source>
        <dbReference type="EMBL" id="EED13159.1"/>
    </source>
</evidence>
<keyword evidence="4" id="KW-1185">Reference proteome</keyword>
<dbReference type="OMA" id="ERMNVTP"/>
<proteinExistence type="predicted"/>
<dbReference type="GO" id="GO:0016874">
    <property type="term" value="F:ligase activity"/>
    <property type="evidence" value="ECO:0007669"/>
    <property type="project" value="UniProtKB-KW"/>
</dbReference>
<dbReference type="EMBL" id="EQ962659">
    <property type="protein sequence ID" value="EED13159.1"/>
    <property type="molecule type" value="Genomic_DNA"/>
</dbReference>
<dbReference type="InterPro" id="IPR013083">
    <property type="entry name" value="Znf_RING/FYVE/PHD"/>
</dbReference>
<dbReference type="GO" id="GO:0016567">
    <property type="term" value="P:protein ubiquitination"/>
    <property type="evidence" value="ECO:0007669"/>
    <property type="project" value="TreeGrafter"/>
</dbReference>
<feature type="compositionally biased region" description="Acidic residues" evidence="1">
    <location>
        <begin position="845"/>
        <end position="854"/>
    </location>
</feature>
<accession>B8MRK2</accession>
<dbReference type="STRING" id="441959.B8MRK2"/>
<feature type="compositionally biased region" description="Polar residues" evidence="1">
    <location>
        <begin position="835"/>
        <end position="844"/>
    </location>
</feature>
<feature type="transmembrane region" description="Helical" evidence="2">
    <location>
        <begin position="509"/>
        <end position="535"/>
    </location>
</feature>
<dbReference type="Gene3D" id="3.30.40.10">
    <property type="entry name" value="Zinc/RING finger domain, C3HC4 (zinc finger)"/>
    <property type="match status" value="1"/>
</dbReference>
<dbReference type="GO" id="GO:0006511">
    <property type="term" value="P:ubiquitin-dependent protein catabolic process"/>
    <property type="evidence" value="ECO:0007669"/>
    <property type="project" value="TreeGrafter"/>
</dbReference>
<dbReference type="RefSeq" id="XP_002487270.1">
    <property type="nucleotide sequence ID" value="XM_002487225.1"/>
</dbReference>
<evidence type="ECO:0000313" key="4">
    <source>
        <dbReference type="Proteomes" id="UP000001745"/>
    </source>
</evidence>
<dbReference type="PANTHER" id="PTHR22696">
    <property type="entry name" value="E3 UBIQUITIN-PROTEIN LIGASE RNF26"/>
    <property type="match status" value="1"/>
</dbReference>